<gene>
    <name evidence="6" type="ORF">IQ229_19075</name>
</gene>
<dbReference type="InterPro" id="IPR050107">
    <property type="entry name" value="ABC_carbohydrate_import_ATPase"/>
</dbReference>
<keyword evidence="4 6" id="KW-0067">ATP-binding</keyword>
<dbReference type="PANTHER" id="PTHR43790">
    <property type="entry name" value="CARBOHYDRATE TRANSPORT ATP-BINDING PROTEIN MG119-RELATED"/>
    <property type="match status" value="1"/>
</dbReference>
<dbReference type="InterPro" id="IPR027417">
    <property type="entry name" value="P-loop_NTPase"/>
</dbReference>
<feature type="domain" description="ABC transporter" evidence="5">
    <location>
        <begin position="9"/>
        <end position="244"/>
    </location>
</feature>
<dbReference type="Gene3D" id="3.40.50.300">
    <property type="entry name" value="P-loop containing nucleotide triphosphate hydrolases"/>
    <property type="match status" value="2"/>
</dbReference>
<dbReference type="CDD" id="cd03216">
    <property type="entry name" value="ABC_Carb_Monos_I"/>
    <property type="match status" value="1"/>
</dbReference>
<reference evidence="6 7" key="1">
    <citation type="submission" date="2020-10" db="EMBL/GenBank/DDBJ databases">
        <authorList>
            <person name="Castelo-Branco R."/>
            <person name="Eusebio N."/>
            <person name="Adriana R."/>
            <person name="Vieira A."/>
            <person name="Brugerolle De Fraissinette N."/>
            <person name="Rezende De Castro R."/>
            <person name="Schneider M.P."/>
            <person name="Vasconcelos V."/>
            <person name="Leao P.N."/>
        </authorList>
    </citation>
    <scope>NUCLEOTIDE SEQUENCE [LARGE SCALE GENOMIC DNA]</scope>
    <source>
        <strain evidence="6 7">LEGE 07299</strain>
    </source>
</reference>
<organism evidence="6 7">
    <name type="scientific">Nostoc cf. edaphicum LEGE 07299</name>
    <dbReference type="NCBI Taxonomy" id="2777974"/>
    <lineage>
        <taxon>Bacteria</taxon>
        <taxon>Bacillati</taxon>
        <taxon>Cyanobacteriota</taxon>
        <taxon>Cyanophyceae</taxon>
        <taxon>Nostocales</taxon>
        <taxon>Nostocaceae</taxon>
        <taxon>Nostoc</taxon>
    </lineage>
</organism>
<feature type="domain" description="ABC transporter" evidence="5">
    <location>
        <begin position="263"/>
        <end position="506"/>
    </location>
</feature>
<dbReference type="CDD" id="cd03215">
    <property type="entry name" value="ABC_Carb_Monos_II"/>
    <property type="match status" value="1"/>
</dbReference>
<evidence type="ECO:0000256" key="1">
    <source>
        <dbReference type="ARBA" id="ARBA00022448"/>
    </source>
</evidence>
<dbReference type="EMBL" id="JADEXF010000690">
    <property type="protein sequence ID" value="MBE9106952.1"/>
    <property type="molecule type" value="Genomic_DNA"/>
</dbReference>
<dbReference type="Proteomes" id="UP000647836">
    <property type="component" value="Unassembled WGS sequence"/>
</dbReference>
<evidence type="ECO:0000259" key="5">
    <source>
        <dbReference type="PROSITE" id="PS50893"/>
    </source>
</evidence>
<evidence type="ECO:0000313" key="6">
    <source>
        <dbReference type="EMBL" id="MBE9106952.1"/>
    </source>
</evidence>
<dbReference type="PROSITE" id="PS00211">
    <property type="entry name" value="ABC_TRANSPORTER_1"/>
    <property type="match status" value="1"/>
</dbReference>
<name>A0ABR9U4C9_9NOSO</name>
<evidence type="ECO:0000256" key="3">
    <source>
        <dbReference type="ARBA" id="ARBA00022741"/>
    </source>
</evidence>
<dbReference type="Pfam" id="PF00005">
    <property type="entry name" value="ABC_tran"/>
    <property type="match status" value="2"/>
</dbReference>
<evidence type="ECO:0000256" key="4">
    <source>
        <dbReference type="ARBA" id="ARBA00022840"/>
    </source>
</evidence>
<sequence>MNQATRNVLCMTGIKKSFSGVPALWDVDFELKAGEIHALVGENGAGKSTLIKIMTGAYRRDSGVIEYDQKTVAFQNPTEAQAAGIVAVYQEIQLVDFRTVAENIFLGREPHRFGIIDRRAMNARATDILERLGLHIDPHSVVGSLNIAHRQMVAIARAISFGARVLILDEPTSSLTETEVSLLFDVMRRLKSEGTSIVYVSHRFEELYAVCDRVTVLRDGRNIVTRSLPTLTRLELVCFMLGREPEEVSKGVTAFAGHSQNTLNRPVLLQAEALKYKKRLNGVSIEMRHGEIVGIAGLLGSGRSETVRALFGAEPLEGGTVKLEGSLLSLRDPHDAIAAGIAFLSEDRKADGIIPELSVRENLTLAALPNLTQWGIVSRKQQSELVERFMQRLDIKAASAEQKIHELSGGNQQKVLLARWLCKNTKLLLLDEPTRGIDVGAKREIQQLIAELAEQGLGVLMISSEVEELVEGSQRVVVLRDGQSIAELGGEQKNIKAILHAMAEGADRQEAVDRQSQTEQNTNE</sequence>
<dbReference type="GO" id="GO:0005524">
    <property type="term" value="F:ATP binding"/>
    <property type="evidence" value="ECO:0007669"/>
    <property type="project" value="UniProtKB-KW"/>
</dbReference>
<dbReference type="RefSeq" id="WP_194046432.1">
    <property type="nucleotide sequence ID" value="NZ_JADEXF010000690.1"/>
</dbReference>
<evidence type="ECO:0000256" key="2">
    <source>
        <dbReference type="ARBA" id="ARBA00022737"/>
    </source>
</evidence>
<dbReference type="InterPro" id="IPR003439">
    <property type="entry name" value="ABC_transporter-like_ATP-bd"/>
</dbReference>
<dbReference type="SMART" id="SM00382">
    <property type="entry name" value="AAA"/>
    <property type="match status" value="2"/>
</dbReference>
<dbReference type="SUPFAM" id="SSF52540">
    <property type="entry name" value="P-loop containing nucleoside triphosphate hydrolases"/>
    <property type="match status" value="2"/>
</dbReference>
<dbReference type="PROSITE" id="PS50893">
    <property type="entry name" value="ABC_TRANSPORTER_2"/>
    <property type="match status" value="2"/>
</dbReference>
<keyword evidence="7" id="KW-1185">Reference proteome</keyword>
<keyword evidence="3" id="KW-0547">Nucleotide-binding</keyword>
<protein>
    <submittedName>
        <fullName evidence="6">Sugar ABC transporter ATP-binding protein</fullName>
    </submittedName>
</protein>
<keyword evidence="2" id="KW-0677">Repeat</keyword>
<dbReference type="InterPro" id="IPR017871">
    <property type="entry name" value="ABC_transporter-like_CS"/>
</dbReference>
<dbReference type="InterPro" id="IPR003593">
    <property type="entry name" value="AAA+_ATPase"/>
</dbReference>
<evidence type="ECO:0000313" key="7">
    <source>
        <dbReference type="Proteomes" id="UP000647836"/>
    </source>
</evidence>
<dbReference type="PANTHER" id="PTHR43790:SF9">
    <property type="entry name" value="GALACTOFURANOSE TRANSPORTER ATP-BINDING PROTEIN YTFR"/>
    <property type="match status" value="1"/>
</dbReference>
<comment type="caution">
    <text evidence="6">The sequence shown here is derived from an EMBL/GenBank/DDBJ whole genome shotgun (WGS) entry which is preliminary data.</text>
</comment>
<accession>A0ABR9U4C9</accession>
<proteinExistence type="predicted"/>
<keyword evidence="1" id="KW-0813">Transport</keyword>